<protein>
    <recommendedName>
        <fullName evidence="1">IstB-like ATP-binding domain-containing protein</fullName>
    </recommendedName>
</protein>
<dbReference type="InterPro" id="IPR002611">
    <property type="entry name" value="IstB_ATP-bd"/>
</dbReference>
<feature type="domain" description="IstB-like ATP-binding" evidence="1">
    <location>
        <begin position="54"/>
        <end position="176"/>
    </location>
</feature>
<gene>
    <name evidence="2" type="ORF">BGZ96_003030</name>
</gene>
<dbReference type="SUPFAM" id="SSF52540">
    <property type="entry name" value="P-loop containing nucleoside triphosphate hydrolases"/>
    <property type="match status" value="1"/>
</dbReference>
<dbReference type="EMBL" id="JAAAIM010001611">
    <property type="protein sequence ID" value="KAG0277057.1"/>
    <property type="molecule type" value="Genomic_DNA"/>
</dbReference>
<proteinExistence type="predicted"/>
<organism evidence="2 3">
    <name type="scientific">Linnemannia gamsii</name>
    <dbReference type="NCBI Taxonomy" id="64522"/>
    <lineage>
        <taxon>Eukaryota</taxon>
        <taxon>Fungi</taxon>
        <taxon>Fungi incertae sedis</taxon>
        <taxon>Mucoromycota</taxon>
        <taxon>Mortierellomycotina</taxon>
        <taxon>Mortierellomycetes</taxon>
        <taxon>Mortierellales</taxon>
        <taxon>Mortierellaceae</taxon>
        <taxon>Linnemannia</taxon>
    </lineage>
</organism>
<dbReference type="Proteomes" id="UP001194696">
    <property type="component" value="Unassembled WGS sequence"/>
</dbReference>
<feature type="non-terminal residue" evidence="2">
    <location>
        <position position="177"/>
    </location>
</feature>
<accession>A0ABQ7JJY2</accession>
<evidence type="ECO:0000313" key="3">
    <source>
        <dbReference type="Proteomes" id="UP001194696"/>
    </source>
</evidence>
<evidence type="ECO:0000259" key="1">
    <source>
        <dbReference type="Pfam" id="PF01695"/>
    </source>
</evidence>
<evidence type="ECO:0000313" key="2">
    <source>
        <dbReference type="EMBL" id="KAG0277057.1"/>
    </source>
</evidence>
<keyword evidence="3" id="KW-1185">Reference proteome</keyword>
<reference evidence="2 3" key="1">
    <citation type="journal article" date="2020" name="Fungal Divers.">
        <title>Resolving the Mortierellaceae phylogeny through synthesis of multi-gene phylogenetics and phylogenomics.</title>
        <authorList>
            <person name="Vandepol N."/>
            <person name="Liber J."/>
            <person name="Desiro A."/>
            <person name="Na H."/>
            <person name="Kennedy M."/>
            <person name="Barry K."/>
            <person name="Grigoriev I.V."/>
            <person name="Miller A.N."/>
            <person name="O'Donnell K."/>
            <person name="Stajich J.E."/>
            <person name="Bonito G."/>
        </authorList>
    </citation>
    <scope>NUCLEOTIDE SEQUENCE [LARGE SCALE GENOMIC DNA]</scope>
    <source>
        <strain evidence="2 3">AD045</strain>
    </source>
</reference>
<dbReference type="Gene3D" id="3.40.50.300">
    <property type="entry name" value="P-loop containing nucleotide triphosphate hydrolases"/>
    <property type="match status" value="1"/>
</dbReference>
<dbReference type="InterPro" id="IPR027417">
    <property type="entry name" value="P-loop_NTPase"/>
</dbReference>
<name>A0ABQ7JJY2_9FUNG</name>
<comment type="caution">
    <text evidence="2">The sequence shown here is derived from an EMBL/GenBank/DDBJ whole genome shotgun (WGS) entry which is preliminary data.</text>
</comment>
<sequence length="177" mass="19839">MTYKSVSNILKSGLDRIEPSPTATPAAQTELRFTTHDNVRGPGKYMLNQHTLNQLKTLKLDGMAIAFSEQFAQRATDDLSFEERFGMLVDRECSYRDNRRIARLLKQARLKVSSACLEDIDYRTGRGLDKRQIASFASCDWIRRAQSILLTGPTGVGKTWLACALGQQACRCGFSVL</sequence>
<dbReference type="CDD" id="cd00009">
    <property type="entry name" value="AAA"/>
    <property type="match status" value="1"/>
</dbReference>
<dbReference type="Pfam" id="PF01695">
    <property type="entry name" value="IstB_IS21"/>
    <property type="match status" value="1"/>
</dbReference>